<dbReference type="EMBL" id="BLXT01006765">
    <property type="protein sequence ID" value="GFO33221.1"/>
    <property type="molecule type" value="Genomic_DNA"/>
</dbReference>
<feature type="region of interest" description="Disordered" evidence="1">
    <location>
        <begin position="17"/>
        <end position="45"/>
    </location>
</feature>
<dbReference type="AlphaFoldDB" id="A0AAV4CD23"/>
<dbReference type="Proteomes" id="UP000735302">
    <property type="component" value="Unassembled WGS sequence"/>
</dbReference>
<evidence type="ECO:0000313" key="2">
    <source>
        <dbReference type="EMBL" id="GFO33221.1"/>
    </source>
</evidence>
<comment type="caution">
    <text evidence="2">The sequence shown here is derived from an EMBL/GenBank/DDBJ whole genome shotgun (WGS) entry which is preliminary data.</text>
</comment>
<feature type="compositionally biased region" description="Low complexity" evidence="1">
    <location>
        <begin position="121"/>
        <end position="182"/>
    </location>
</feature>
<evidence type="ECO:0000313" key="3">
    <source>
        <dbReference type="Proteomes" id="UP000735302"/>
    </source>
</evidence>
<feature type="region of interest" description="Disordered" evidence="1">
    <location>
        <begin position="106"/>
        <end position="182"/>
    </location>
</feature>
<proteinExistence type="predicted"/>
<gene>
    <name evidence="2" type="ORF">PoB_005972600</name>
</gene>
<name>A0AAV4CD23_9GAST</name>
<feature type="compositionally biased region" description="Polar residues" evidence="1">
    <location>
        <begin position="17"/>
        <end position="26"/>
    </location>
</feature>
<protein>
    <submittedName>
        <fullName evidence="2">Uncharacterized protein</fullName>
    </submittedName>
</protein>
<keyword evidence="3" id="KW-1185">Reference proteome</keyword>
<reference evidence="2 3" key="1">
    <citation type="journal article" date="2021" name="Elife">
        <title>Chloroplast acquisition without the gene transfer in kleptoplastic sea slugs, Plakobranchus ocellatus.</title>
        <authorList>
            <person name="Maeda T."/>
            <person name="Takahashi S."/>
            <person name="Yoshida T."/>
            <person name="Shimamura S."/>
            <person name="Takaki Y."/>
            <person name="Nagai Y."/>
            <person name="Toyoda A."/>
            <person name="Suzuki Y."/>
            <person name="Arimoto A."/>
            <person name="Ishii H."/>
            <person name="Satoh N."/>
            <person name="Nishiyama T."/>
            <person name="Hasebe M."/>
            <person name="Maruyama T."/>
            <person name="Minagawa J."/>
            <person name="Obokata J."/>
            <person name="Shigenobu S."/>
        </authorList>
    </citation>
    <scope>NUCLEOTIDE SEQUENCE [LARGE SCALE GENOMIC DNA]</scope>
</reference>
<accession>A0AAV4CD23</accession>
<organism evidence="2 3">
    <name type="scientific">Plakobranchus ocellatus</name>
    <dbReference type="NCBI Taxonomy" id="259542"/>
    <lineage>
        <taxon>Eukaryota</taxon>
        <taxon>Metazoa</taxon>
        <taxon>Spiralia</taxon>
        <taxon>Lophotrochozoa</taxon>
        <taxon>Mollusca</taxon>
        <taxon>Gastropoda</taxon>
        <taxon>Heterobranchia</taxon>
        <taxon>Euthyneura</taxon>
        <taxon>Panpulmonata</taxon>
        <taxon>Sacoglossa</taxon>
        <taxon>Placobranchoidea</taxon>
        <taxon>Plakobranchidae</taxon>
        <taxon>Plakobranchus</taxon>
    </lineage>
</organism>
<evidence type="ECO:0000256" key="1">
    <source>
        <dbReference type="SAM" id="MobiDB-lite"/>
    </source>
</evidence>
<sequence length="182" mass="20196">MPTTRISVTNNQLSCLPVSLPTSPSKTVPGHHAGGTKTGLPPDATELKTVGLADKQTVHGAANLSQALRQATALWRWWNRQQKGPAGLRALSLSTVLTKAPLRVHVRHQDHTRPGQKCLDSDNNNYSNNNKNYSNYKNNHSKYSYNNNSFSNNNNNDSNYNNNNNNSSNYHHYSNNNNNNNG</sequence>